<gene>
    <name evidence="1" type="ORF">CKO40_17545</name>
</gene>
<dbReference type="Proteomes" id="UP001296776">
    <property type="component" value="Unassembled WGS sequence"/>
</dbReference>
<dbReference type="PANTHER" id="PTHR34290">
    <property type="entry name" value="SI:CH73-390P7.2"/>
    <property type="match status" value="1"/>
</dbReference>
<dbReference type="Pfam" id="PF04134">
    <property type="entry name" value="DCC1-like"/>
    <property type="match status" value="1"/>
</dbReference>
<sequence>MTMSMAELITFFDGGCPLCSREIAHYRKIDRAGRVRWVDITQEPNALAAAGLDLPTAMRRLHVQDPEGRMLSGVAAFVAIWRRLPRWHWLARLVSGLHLTGPLEWAYRRFAERRFRQRCADGACPVE</sequence>
<evidence type="ECO:0000313" key="1">
    <source>
        <dbReference type="EMBL" id="MBK1706301.1"/>
    </source>
</evidence>
<organism evidence="1 2">
    <name type="scientific">Halochromatium glycolicum</name>
    <dbReference type="NCBI Taxonomy" id="85075"/>
    <lineage>
        <taxon>Bacteria</taxon>
        <taxon>Pseudomonadati</taxon>
        <taxon>Pseudomonadota</taxon>
        <taxon>Gammaproteobacteria</taxon>
        <taxon>Chromatiales</taxon>
        <taxon>Chromatiaceae</taxon>
        <taxon>Halochromatium</taxon>
    </lineage>
</organism>
<accession>A0AAJ0U6R8</accession>
<keyword evidence="2" id="KW-1185">Reference proteome</keyword>
<dbReference type="EMBL" id="NRSJ01000038">
    <property type="protein sequence ID" value="MBK1706301.1"/>
    <property type="molecule type" value="Genomic_DNA"/>
</dbReference>
<proteinExistence type="predicted"/>
<dbReference type="AlphaFoldDB" id="A0AAJ0U6R8"/>
<comment type="caution">
    <text evidence="1">The sequence shown here is derived from an EMBL/GenBank/DDBJ whole genome shotgun (WGS) entry which is preliminary data.</text>
</comment>
<dbReference type="PANTHER" id="PTHR34290:SF2">
    <property type="entry name" value="OS04G0668800 PROTEIN"/>
    <property type="match status" value="1"/>
</dbReference>
<dbReference type="InterPro" id="IPR007263">
    <property type="entry name" value="DCC1-like"/>
</dbReference>
<protein>
    <submittedName>
        <fullName evidence="1">Thiol-disulfide oxidoreductase</fullName>
    </submittedName>
</protein>
<evidence type="ECO:0000313" key="2">
    <source>
        <dbReference type="Proteomes" id="UP001296776"/>
    </source>
</evidence>
<reference evidence="1" key="1">
    <citation type="submission" date="2017-08" db="EMBL/GenBank/DDBJ databases">
        <authorList>
            <person name="Imhoff J.F."/>
            <person name="Rahn T."/>
            <person name="Kuenzel S."/>
            <person name="Neulinger S.C."/>
        </authorList>
    </citation>
    <scope>NUCLEOTIDE SEQUENCE</scope>
    <source>
        <strain evidence="1">DSM 11080</strain>
    </source>
</reference>
<dbReference type="GO" id="GO:0015035">
    <property type="term" value="F:protein-disulfide reductase activity"/>
    <property type="evidence" value="ECO:0007669"/>
    <property type="project" value="InterPro"/>
</dbReference>
<name>A0AAJ0U6R8_9GAMM</name>
<reference evidence="1" key="2">
    <citation type="journal article" date="2020" name="Microorganisms">
        <title>Osmotic Adaptation and Compatible Solute Biosynthesis of Phototrophic Bacteria as Revealed from Genome Analyses.</title>
        <authorList>
            <person name="Imhoff J.F."/>
            <person name="Rahn T."/>
            <person name="Kunzel S."/>
            <person name="Keller A."/>
            <person name="Neulinger S.C."/>
        </authorList>
    </citation>
    <scope>NUCLEOTIDE SEQUENCE</scope>
    <source>
        <strain evidence="1">DSM 11080</strain>
    </source>
</reference>
<dbReference type="InterPro" id="IPR044691">
    <property type="entry name" value="DCC1_Trx"/>
</dbReference>